<dbReference type="PROSITE" id="PS00894">
    <property type="entry name" value="HTH_DEOR_1"/>
    <property type="match status" value="1"/>
</dbReference>
<reference evidence="5" key="1">
    <citation type="submission" date="2022-10" db="EMBL/GenBank/DDBJ databases">
        <title>The WGS of Solirubrobacter sp. CPCC 204708.</title>
        <authorList>
            <person name="Jiang Z."/>
        </authorList>
    </citation>
    <scope>NUCLEOTIDE SEQUENCE</scope>
    <source>
        <strain evidence="5">CPCC 204708</strain>
    </source>
</reference>
<dbReference type="Pfam" id="PF08220">
    <property type="entry name" value="HTH_DeoR"/>
    <property type="match status" value="1"/>
</dbReference>
<evidence type="ECO:0000259" key="4">
    <source>
        <dbReference type="PROSITE" id="PS51000"/>
    </source>
</evidence>
<keyword evidence="3" id="KW-0804">Transcription</keyword>
<dbReference type="PRINTS" id="PR00037">
    <property type="entry name" value="HTHLACR"/>
</dbReference>
<dbReference type="PROSITE" id="PS51000">
    <property type="entry name" value="HTH_DEOR_2"/>
    <property type="match status" value="1"/>
</dbReference>
<evidence type="ECO:0000313" key="6">
    <source>
        <dbReference type="Proteomes" id="UP001147700"/>
    </source>
</evidence>
<sequence length="284" mass="30159">MVGSAAEEIPIARRRTDDAPGVLAEARRREIADRLRAHGAVTVAELEELFGVSPMTARRDLAELERRGVVRRTHGGAVLPTISAHEDSFARRLEVSSEDKALLAAAAVQLLTPRETIFLDSSTTTYYVAKRIVETGLAATVLTNSLPVLELLFREGGPDVEVIGIGGTLRRLTRSFVGPFAVRTVQGHFADRFLFSVKGIASNGMLTDADPLEAELKRSMIEQAGESVLLIDHSKLTVRGLSVIAPISEVQTTLATGLSAAEADGLRLGGTTVRAVGGASPATA</sequence>
<dbReference type="SUPFAM" id="SSF46785">
    <property type="entry name" value="Winged helix' DNA-binding domain"/>
    <property type="match status" value="1"/>
</dbReference>
<dbReference type="InterPro" id="IPR014036">
    <property type="entry name" value="DeoR-like_C"/>
</dbReference>
<evidence type="ECO:0000313" key="5">
    <source>
        <dbReference type="EMBL" id="MDA0142341.1"/>
    </source>
</evidence>
<keyword evidence="6" id="KW-1185">Reference proteome</keyword>
<protein>
    <submittedName>
        <fullName evidence="5">DeoR/GlpR family DNA-binding transcription regulator</fullName>
    </submittedName>
</protein>
<keyword evidence="2 5" id="KW-0238">DNA-binding</keyword>
<comment type="caution">
    <text evidence="5">The sequence shown here is derived from an EMBL/GenBank/DDBJ whole genome shotgun (WGS) entry which is preliminary data.</text>
</comment>
<dbReference type="InterPro" id="IPR036388">
    <property type="entry name" value="WH-like_DNA-bd_sf"/>
</dbReference>
<dbReference type="PANTHER" id="PTHR30363">
    <property type="entry name" value="HTH-TYPE TRANSCRIPTIONAL REGULATOR SRLR-RELATED"/>
    <property type="match status" value="1"/>
</dbReference>
<dbReference type="InterPro" id="IPR036390">
    <property type="entry name" value="WH_DNA-bd_sf"/>
</dbReference>
<dbReference type="InterPro" id="IPR050313">
    <property type="entry name" value="Carb_Metab_HTH_regulators"/>
</dbReference>
<dbReference type="Pfam" id="PF00455">
    <property type="entry name" value="DeoRC"/>
    <property type="match status" value="1"/>
</dbReference>
<proteinExistence type="predicted"/>
<dbReference type="InterPro" id="IPR018356">
    <property type="entry name" value="Tscrpt_reg_HTH_DeoR_CS"/>
</dbReference>
<dbReference type="SMART" id="SM01134">
    <property type="entry name" value="DeoRC"/>
    <property type="match status" value="1"/>
</dbReference>
<dbReference type="SUPFAM" id="SSF100950">
    <property type="entry name" value="NagB/RpiA/CoA transferase-like"/>
    <property type="match status" value="1"/>
</dbReference>
<evidence type="ECO:0000256" key="3">
    <source>
        <dbReference type="ARBA" id="ARBA00023163"/>
    </source>
</evidence>
<feature type="domain" description="HTH deoR-type" evidence="4">
    <location>
        <begin position="24"/>
        <end position="79"/>
    </location>
</feature>
<organism evidence="5 6">
    <name type="scientific">Solirubrobacter deserti</name>
    <dbReference type="NCBI Taxonomy" id="2282478"/>
    <lineage>
        <taxon>Bacteria</taxon>
        <taxon>Bacillati</taxon>
        <taxon>Actinomycetota</taxon>
        <taxon>Thermoleophilia</taxon>
        <taxon>Solirubrobacterales</taxon>
        <taxon>Solirubrobacteraceae</taxon>
        <taxon>Solirubrobacter</taxon>
    </lineage>
</organism>
<accession>A0ABT4RVR3</accession>
<evidence type="ECO:0000256" key="1">
    <source>
        <dbReference type="ARBA" id="ARBA00023015"/>
    </source>
</evidence>
<dbReference type="SMART" id="SM00420">
    <property type="entry name" value="HTH_DEOR"/>
    <property type="match status" value="1"/>
</dbReference>
<keyword evidence="1" id="KW-0805">Transcription regulation</keyword>
<dbReference type="Gene3D" id="1.10.10.10">
    <property type="entry name" value="Winged helix-like DNA-binding domain superfamily/Winged helix DNA-binding domain"/>
    <property type="match status" value="1"/>
</dbReference>
<dbReference type="PANTHER" id="PTHR30363:SF44">
    <property type="entry name" value="AGA OPERON TRANSCRIPTIONAL REPRESSOR-RELATED"/>
    <property type="match status" value="1"/>
</dbReference>
<dbReference type="EMBL" id="JAPCID010000084">
    <property type="protein sequence ID" value="MDA0142341.1"/>
    <property type="molecule type" value="Genomic_DNA"/>
</dbReference>
<dbReference type="Proteomes" id="UP001147700">
    <property type="component" value="Unassembled WGS sequence"/>
</dbReference>
<evidence type="ECO:0000256" key="2">
    <source>
        <dbReference type="ARBA" id="ARBA00023125"/>
    </source>
</evidence>
<dbReference type="InterPro" id="IPR001034">
    <property type="entry name" value="DeoR_HTH"/>
</dbReference>
<name>A0ABT4RVR3_9ACTN</name>
<gene>
    <name evidence="5" type="ORF">OJ962_32960</name>
</gene>
<dbReference type="InterPro" id="IPR037171">
    <property type="entry name" value="NagB/RpiA_transferase-like"/>
</dbReference>
<dbReference type="GO" id="GO:0003677">
    <property type="term" value="F:DNA binding"/>
    <property type="evidence" value="ECO:0007669"/>
    <property type="project" value="UniProtKB-KW"/>
</dbReference>